<dbReference type="Proteomes" id="UP000287651">
    <property type="component" value="Unassembled WGS sequence"/>
</dbReference>
<evidence type="ECO:0000256" key="1">
    <source>
        <dbReference type="SAM" id="MobiDB-lite"/>
    </source>
</evidence>
<proteinExistence type="predicted"/>
<name>A0A427A115_ENSVE</name>
<dbReference type="EMBL" id="AMZH03004191">
    <property type="protein sequence ID" value="RRT69898.1"/>
    <property type="molecule type" value="Genomic_DNA"/>
</dbReference>
<feature type="region of interest" description="Disordered" evidence="1">
    <location>
        <begin position="160"/>
        <end position="182"/>
    </location>
</feature>
<organism evidence="2 3">
    <name type="scientific">Ensete ventricosum</name>
    <name type="common">Abyssinian banana</name>
    <name type="synonym">Musa ensete</name>
    <dbReference type="NCBI Taxonomy" id="4639"/>
    <lineage>
        <taxon>Eukaryota</taxon>
        <taxon>Viridiplantae</taxon>
        <taxon>Streptophyta</taxon>
        <taxon>Embryophyta</taxon>
        <taxon>Tracheophyta</taxon>
        <taxon>Spermatophyta</taxon>
        <taxon>Magnoliopsida</taxon>
        <taxon>Liliopsida</taxon>
        <taxon>Zingiberales</taxon>
        <taxon>Musaceae</taxon>
        <taxon>Ensete</taxon>
    </lineage>
</organism>
<gene>
    <name evidence="2" type="ORF">B296_00021660</name>
</gene>
<reference evidence="2 3" key="1">
    <citation type="journal article" date="2014" name="Agronomy (Basel)">
        <title>A Draft Genome Sequence for Ensete ventricosum, the Drought-Tolerant Tree Against Hunger.</title>
        <authorList>
            <person name="Harrison J."/>
            <person name="Moore K.A."/>
            <person name="Paszkiewicz K."/>
            <person name="Jones T."/>
            <person name="Grant M."/>
            <person name="Ambacheew D."/>
            <person name="Muzemil S."/>
            <person name="Studholme D.J."/>
        </authorList>
    </citation>
    <scope>NUCLEOTIDE SEQUENCE [LARGE SCALE GENOMIC DNA]</scope>
</reference>
<evidence type="ECO:0000313" key="3">
    <source>
        <dbReference type="Proteomes" id="UP000287651"/>
    </source>
</evidence>
<dbReference type="AlphaFoldDB" id="A0A427A115"/>
<accession>A0A427A115</accession>
<feature type="compositionally biased region" description="Polar residues" evidence="1">
    <location>
        <begin position="246"/>
        <end position="256"/>
    </location>
</feature>
<sequence length="279" mass="31066">MARSGSVKSTVDCDHCGQSNDADAMASIDDEIYWYKRTRGRGRVDGGRIPPATSTIVEGDTVDDDRVQRPTIEGRDDSRAKENKHNWDHKGDACIELETQSQFYSSRPASPSDWSLADCFMVLFLSLIYNPHSRANRRNPHLHNPGNPLPLPLSVAVAPRSGKNGGEDCSRGRGRYGSRHGSGGRLVQIRIRHLRSAPIAVFSRVPRPERIDGGRGWAGIGDEILELGTDLRRRRGRERSDGEGSPTATGKQKTDNFNWLVNLARVDNPPVHTRRKRSR</sequence>
<comment type="caution">
    <text evidence="2">The sequence shown here is derived from an EMBL/GenBank/DDBJ whole genome shotgun (WGS) entry which is preliminary data.</text>
</comment>
<protein>
    <submittedName>
        <fullName evidence="2">Uncharacterized protein</fullName>
    </submittedName>
</protein>
<evidence type="ECO:0000313" key="2">
    <source>
        <dbReference type="EMBL" id="RRT69898.1"/>
    </source>
</evidence>
<feature type="region of interest" description="Disordered" evidence="1">
    <location>
        <begin position="231"/>
        <end position="256"/>
    </location>
</feature>